<dbReference type="GO" id="GO:0006355">
    <property type="term" value="P:regulation of DNA-templated transcription"/>
    <property type="evidence" value="ECO:0007669"/>
    <property type="project" value="TreeGrafter"/>
</dbReference>
<gene>
    <name evidence="4" type="ORF">K402DRAFT_299617</name>
</gene>
<feature type="region of interest" description="Disordered" evidence="2">
    <location>
        <begin position="449"/>
        <end position="612"/>
    </location>
</feature>
<dbReference type="InterPro" id="IPR013083">
    <property type="entry name" value="Znf_RING/FYVE/PHD"/>
</dbReference>
<dbReference type="SUPFAM" id="SSF57903">
    <property type="entry name" value="FYVE/PHD zinc finger"/>
    <property type="match status" value="1"/>
</dbReference>
<dbReference type="Pfam" id="PF00856">
    <property type="entry name" value="SET"/>
    <property type="match status" value="1"/>
</dbReference>
<dbReference type="PANTHER" id="PTHR46462">
    <property type="entry name" value="UPSET, ISOFORM A"/>
    <property type="match status" value="1"/>
</dbReference>
<feature type="compositionally biased region" description="Basic and acidic residues" evidence="2">
    <location>
        <begin position="533"/>
        <end position="559"/>
    </location>
</feature>
<organism evidence="4 5">
    <name type="scientific">Aulographum hederae CBS 113979</name>
    <dbReference type="NCBI Taxonomy" id="1176131"/>
    <lineage>
        <taxon>Eukaryota</taxon>
        <taxon>Fungi</taxon>
        <taxon>Dikarya</taxon>
        <taxon>Ascomycota</taxon>
        <taxon>Pezizomycotina</taxon>
        <taxon>Dothideomycetes</taxon>
        <taxon>Pleosporomycetidae</taxon>
        <taxon>Aulographales</taxon>
        <taxon>Aulographaceae</taxon>
    </lineage>
</organism>
<evidence type="ECO:0000313" key="4">
    <source>
        <dbReference type="EMBL" id="KAF1987429.1"/>
    </source>
</evidence>
<feature type="region of interest" description="Disordered" evidence="2">
    <location>
        <begin position="68"/>
        <end position="185"/>
    </location>
</feature>
<feature type="non-terminal residue" evidence="4">
    <location>
        <position position="1"/>
    </location>
</feature>
<feature type="compositionally biased region" description="Basic and acidic residues" evidence="2">
    <location>
        <begin position="68"/>
        <end position="77"/>
    </location>
</feature>
<evidence type="ECO:0000256" key="2">
    <source>
        <dbReference type="SAM" id="MobiDB-lite"/>
    </source>
</evidence>
<dbReference type="GO" id="GO:0034967">
    <property type="term" value="C:Set3 complex"/>
    <property type="evidence" value="ECO:0007669"/>
    <property type="project" value="TreeGrafter"/>
</dbReference>
<dbReference type="InterPro" id="IPR011011">
    <property type="entry name" value="Znf_FYVE_PHD"/>
</dbReference>
<dbReference type="InterPro" id="IPR046341">
    <property type="entry name" value="SET_dom_sf"/>
</dbReference>
<accession>A0A6G1H348</accession>
<evidence type="ECO:0000256" key="1">
    <source>
        <dbReference type="ARBA" id="ARBA00022853"/>
    </source>
</evidence>
<proteinExistence type="predicted"/>
<dbReference type="PANTHER" id="PTHR46462:SF3">
    <property type="entry name" value="UPSET, ISOFORM A"/>
    <property type="match status" value="1"/>
</dbReference>
<dbReference type="GO" id="GO:0006325">
    <property type="term" value="P:chromatin organization"/>
    <property type="evidence" value="ECO:0007669"/>
    <property type="project" value="UniProtKB-KW"/>
</dbReference>
<sequence length="612" mass="67412">PSLDGTAEEDSSTIDCFCGYPEDDGATVLCEICNTWQHIACYYQGTKVPEIHECIKCSPRTLDVNAKDASERQRQLREQQQSVGDRKIKKPPPKSHKKKLKDLPSNSVQTNGFAHSDRYDNYHTSDRASGSPRDQPPPAKRPKTSHKTSASVNHGSGTSGGSRLRGGSGTFSRHSPVKSPPIPSPSAYAGEYFSADFMGLHQRPEATPITTNSFTTIGVTNSLSTWLKDSDALFNATKGKTPKDLFNAMDRSIEELESSAPTVRKETFEDTSLTIGGQHPVIQSIVLDKFVPEGAYIGEFKGHIGYRDDYKQDPSNRWSTLRHPEPFVFFPFSLPIYIDARNEGNIMRYVRRSCQPNMRMKILIENERSYHFAFVSVTEISAGEELTIPWDLDETAHNMLKANAKNGIKGEENEYISNWVSCVLANFGGCAGSHPGGLCMMNRFDGRIDPRLPEPQPHALKPPKGRKRKNGNNLSPLSTGHATNSRAGSEAHKNDQDEEIGDNRSTSGSTRSKPTSRDITPMTHITDGGKGVEITDREKRKDAAAEKLFEKLNNEEQGGKRKRKRASAGSAVNTPSASASKQPDLHVQLPPRSALAQEMSSPSVFDTPLLTG</sequence>
<feature type="compositionally biased region" description="Polar residues" evidence="2">
    <location>
        <begin position="104"/>
        <end position="113"/>
    </location>
</feature>
<keyword evidence="1" id="KW-0156">Chromatin regulator</keyword>
<feature type="compositionally biased region" description="Polar residues" evidence="2">
    <location>
        <begin position="570"/>
        <end position="581"/>
    </location>
</feature>
<reference evidence="4" key="1">
    <citation type="journal article" date="2020" name="Stud. Mycol.">
        <title>101 Dothideomycetes genomes: a test case for predicting lifestyles and emergence of pathogens.</title>
        <authorList>
            <person name="Haridas S."/>
            <person name="Albert R."/>
            <person name="Binder M."/>
            <person name="Bloem J."/>
            <person name="Labutti K."/>
            <person name="Salamov A."/>
            <person name="Andreopoulos B."/>
            <person name="Baker S."/>
            <person name="Barry K."/>
            <person name="Bills G."/>
            <person name="Bluhm B."/>
            <person name="Cannon C."/>
            <person name="Castanera R."/>
            <person name="Culley D."/>
            <person name="Daum C."/>
            <person name="Ezra D."/>
            <person name="Gonzalez J."/>
            <person name="Henrissat B."/>
            <person name="Kuo A."/>
            <person name="Liang C."/>
            <person name="Lipzen A."/>
            <person name="Lutzoni F."/>
            <person name="Magnuson J."/>
            <person name="Mondo S."/>
            <person name="Nolan M."/>
            <person name="Ohm R."/>
            <person name="Pangilinan J."/>
            <person name="Park H.-J."/>
            <person name="Ramirez L."/>
            <person name="Alfaro M."/>
            <person name="Sun H."/>
            <person name="Tritt A."/>
            <person name="Yoshinaga Y."/>
            <person name="Zwiers L.-H."/>
            <person name="Turgeon B."/>
            <person name="Goodwin S."/>
            <person name="Spatafora J."/>
            <person name="Crous P."/>
            <person name="Grigoriev I."/>
        </authorList>
    </citation>
    <scope>NUCLEOTIDE SEQUENCE</scope>
    <source>
        <strain evidence="4">CBS 113979</strain>
    </source>
</reference>
<evidence type="ECO:0000313" key="5">
    <source>
        <dbReference type="Proteomes" id="UP000800041"/>
    </source>
</evidence>
<evidence type="ECO:0000259" key="3">
    <source>
        <dbReference type="PROSITE" id="PS50280"/>
    </source>
</evidence>
<name>A0A6G1H348_9PEZI</name>
<dbReference type="Gene3D" id="3.30.40.10">
    <property type="entry name" value="Zinc/RING finger domain, C3HC4 (zinc finger)"/>
    <property type="match status" value="1"/>
</dbReference>
<dbReference type="GO" id="GO:0070210">
    <property type="term" value="C:Rpd3L-Expanded complex"/>
    <property type="evidence" value="ECO:0007669"/>
    <property type="project" value="TreeGrafter"/>
</dbReference>
<dbReference type="PROSITE" id="PS50280">
    <property type="entry name" value="SET"/>
    <property type="match status" value="1"/>
</dbReference>
<dbReference type="OrthoDB" id="1928087at2759"/>
<keyword evidence="5" id="KW-1185">Reference proteome</keyword>
<dbReference type="InterPro" id="IPR001214">
    <property type="entry name" value="SET_dom"/>
</dbReference>
<feature type="compositionally biased region" description="Basic and acidic residues" evidence="2">
    <location>
        <begin position="115"/>
        <end position="126"/>
    </location>
</feature>
<dbReference type="SMART" id="SM00317">
    <property type="entry name" value="SET"/>
    <property type="match status" value="1"/>
</dbReference>
<protein>
    <recommendedName>
        <fullName evidence="3">SET domain-containing protein</fullName>
    </recommendedName>
</protein>
<dbReference type="AlphaFoldDB" id="A0A6G1H348"/>
<dbReference type="SUPFAM" id="SSF82199">
    <property type="entry name" value="SET domain"/>
    <property type="match status" value="1"/>
</dbReference>
<dbReference type="Proteomes" id="UP000800041">
    <property type="component" value="Unassembled WGS sequence"/>
</dbReference>
<dbReference type="Gene3D" id="2.170.270.10">
    <property type="entry name" value="SET domain"/>
    <property type="match status" value="1"/>
</dbReference>
<feature type="compositionally biased region" description="Polar residues" evidence="2">
    <location>
        <begin position="471"/>
        <end position="487"/>
    </location>
</feature>
<feature type="compositionally biased region" description="Gly residues" evidence="2">
    <location>
        <begin position="157"/>
        <end position="169"/>
    </location>
</feature>
<feature type="compositionally biased region" description="Polar residues" evidence="2">
    <location>
        <begin position="503"/>
        <end position="513"/>
    </location>
</feature>
<feature type="domain" description="SET" evidence="3">
    <location>
        <begin position="251"/>
        <end position="391"/>
    </location>
</feature>
<feature type="compositionally biased region" description="Basic residues" evidence="2">
    <location>
        <begin position="87"/>
        <end position="100"/>
    </location>
</feature>
<dbReference type="EMBL" id="ML977152">
    <property type="protein sequence ID" value="KAF1987429.1"/>
    <property type="molecule type" value="Genomic_DNA"/>
</dbReference>
<feature type="compositionally biased region" description="Basic residues" evidence="2">
    <location>
        <begin position="461"/>
        <end position="470"/>
    </location>
</feature>
<feature type="non-terminal residue" evidence="4">
    <location>
        <position position="612"/>
    </location>
</feature>